<feature type="transmembrane region" description="Helical" evidence="5">
    <location>
        <begin position="295"/>
        <end position="327"/>
    </location>
</feature>
<evidence type="ECO:0000313" key="8">
    <source>
        <dbReference type="WBParaSite" id="L893_g10440.t2"/>
    </source>
</evidence>
<evidence type="ECO:0000256" key="3">
    <source>
        <dbReference type="ARBA" id="ARBA00022989"/>
    </source>
</evidence>
<feature type="transmembrane region" description="Helical" evidence="5">
    <location>
        <begin position="406"/>
        <end position="426"/>
    </location>
</feature>
<feature type="domain" description="Major facilitator superfamily (MFS) profile" evidence="6">
    <location>
        <begin position="55"/>
        <end position="498"/>
    </location>
</feature>
<dbReference type="PANTHER" id="PTHR11662:SF405">
    <property type="entry name" value="PROTEIN CBG12249"/>
    <property type="match status" value="1"/>
</dbReference>
<dbReference type="Pfam" id="PF07690">
    <property type="entry name" value="MFS_1"/>
    <property type="match status" value="1"/>
</dbReference>
<feature type="transmembrane region" description="Helical" evidence="5">
    <location>
        <begin position="55"/>
        <end position="75"/>
    </location>
</feature>
<dbReference type="Gene3D" id="1.20.1250.20">
    <property type="entry name" value="MFS general substrate transporter like domains"/>
    <property type="match status" value="3"/>
</dbReference>
<evidence type="ECO:0000256" key="2">
    <source>
        <dbReference type="ARBA" id="ARBA00022692"/>
    </source>
</evidence>
<organism evidence="7 8">
    <name type="scientific">Steinernema glaseri</name>
    <dbReference type="NCBI Taxonomy" id="37863"/>
    <lineage>
        <taxon>Eukaryota</taxon>
        <taxon>Metazoa</taxon>
        <taxon>Ecdysozoa</taxon>
        <taxon>Nematoda</taxon>
        <taxon>Chromadorea</taxon>
        <taxon>Rhabditida</taxon>
        <taxon>Tylenchina</taxon>
        <taxon>Panagrolaimomorpha</taxon>
        <taxon>Strongyloidoidea</taxon>
        <taxon>Steinernematidae</taxon>
        <taxon>Steinernema</taxon>
    </lineage>
</organism>
<evidence type="ECO:0000256" key="1">
    <source>
        <dbReference type="ARBA" id="ARBA00004141"/>
    </source>
</evidence>
<protein>
    <submittedName>
        <fullName evidence="8">MFS domain-containing protein</fullName>
    </submittedName>
</protein>
<dbReference type="SUPFAM" id="SSF103473">
    <property type="entry name" value="MFS general substrate transporter"/>
    <property type="match status" value="2"/>
</dbReference>
<dbReference type="PROSITE" id="PS50850">
    <property type="entry name" value="MFS"/>
    <property type="match status" value="1"/>
</dbReference>
<dbReference type="PANTHER" id="PTHR11662">
    <property type="entry name" value="SOLUTE CARRIER FAMILY 17"/>
    <property type="match status" value="1"/>
</dbReference>
<keyword evidence="3 5" id="KW-1133">Transmembrane helix</keyword>
<accession>A0A1I7XXC1</accession>
<dbReference type="Proteomes" id="UP000095287">
    <property type="component" value="Unplaced"/>
</dbReference>
<dbReference type="WBParaSite" id="L893_g10440.t2">
    <property type="protein sequence ID" value="L893_g10440.t2"/>
    <property type="gene ID" value="L893_g10440"/>
</dbReference>
<feature type="transmembrane region" description="Helical" evidence="5">
    <location>
        <begin position="347"/>
        <end position="367"/>
    </location>
</feature>
<evidence type="ECO:0000256" key="4">
    <source>
        <dbReference type="ARBA" id="ARBA00023136"/>
    </source>
</evidence>
<dbReference type="GO" id="GO:0016020">
    <property type="term" value="C:membrane"/>
    <property type="evidence" value="ECO:0007669"/>
    <property type="project" value="UniProtKB-SubCell"/>
</dbReference>
<proteinExistence type="predicted"/>
<dbReference type="GO" id="GO:0006820">
    <property type="term" value="P:monoatomic anion transport"/>
    <property type="evidence" value="ECO:0007669"/>
    <property type="project" value="TreeGrafter"/>
</dbReference>
<comment type="subcellular location">
    <subcellularLocation>
        <location evidence="1">Membrane</location>
        <topology evidence="1">Multi-pass membrane protein</topology>
    </subcellularLocation>
</comment>
<feature type="transmembrane region" description="Helical" evidence="5">
    <location>
        <begin position="210"/>
        <end position="231"/>
    </location>
</feature>
<keyword evidence="7" id="KW-1185">Reference proteome</keyword>
<dbReference type="GO" id="GO:0022857">
    <property type="term" value="F:transmembrane transporter activity"/>
    <property type="evidence" value="ECO:0007669"/>
    <property type="project" value="InterPro"/>
</dbReference>
<feature type="transmembrane region" description="Helical" evidence="5">
    <location>
        <begin position="149"/>
        <end position="171"/>
    </location>
</feature>
<dbReference type="AlphaFoldDB" id="A0A1I7XXC1"/>
<keyword evidence="2 5" id="KW-0812">Transmembrane</keyword>
<dbReference type="FunFam" id="1.20.1250.20:FF:000532">
    <property type="entry name" value="SLC (SoLute Carrier) homolog"/>
    <property type="match status" value="1"/>
</dbReference>
<evidence type="ECO:0000256" key="5">
    <source>
        <dbReference type="SAM" id="Phobius"/>
    </source>
</evidence>
<evidence type="ECO:0000313" key="7">
    <source>
        <dbReference type="Proteomes" id="UP000095287"/>
    </source>
</evidence>
<dbReference type="InterPro" id="IPR020846">
    <property type="entry name" value="MFS_dom"/>
</dbReference>
<dbReference type="InterPro" id="IPR036259">
    <property type="entry name" value="MFS_trans_sf"/>
</dbReference>
<feature type="transmembrane region" description="Helical" evidence="5">
    <location>
        <begin position="379"/>
        <end position="400"/>
    </location>
</feature>
<feature type="transmembrane region" description="Helical" evidence="5">
    <location>
        <begin position="177"/>
        <end position="198"/>
    </location>
</feature>
<evidence type="ECO:0000259" key="6">
    <source>
        <dbReference type="PROSITE" id="PS50850"/>
    </source>
</evidence>
<reference evidence="8" key="1">
    <citation type="submission" date="2016-11" db="UniProtKB">
        <authorList>
            <consortium name="WormBaseParasite"/>
        </authorList>
    </citation>
    <scope>IDENTIFICATION</scope>
</reference>
<feature type="transmembrane region" description="Helical" evidence="5">
    <location>
        <begin position="476"/>
        <end position="497"/>
    </location>
</feature>
<sequence length="524" mass="57161">MVNNTAYAAAAPRTILANHSRSLSEDTCAAVDDGDAAESGYKGTFLWDPNMQSNLVSATAYGAMITILPAGYLADRFGPRFMLLTSNLFILRKQKGPLFTTVLSSHSVIVGTFLWDPNMQSNLVSATAYGAMITILPAGYLADRFGPRFMLLTSSVIIASATLLTPFLAVFNFYALFVTRVIMGFAFGFAIPPVSSLAARWFPAEERSSLLALVTSGLQLSMTLGGVISSSLCQLESLGGWKLIFYLFGALSLTWCVIWYIISSNGPNSSKWISDEERIYIMASMPQKNAVSRKVPWCSILTSLAVHSVLLVQFSFAFVATIIQFYLPAFFRDVLHLPLKYNGLCSMLPFFCELMFKNVFAMIADYLKRHNVLSDTVVVKIFQAIGSYGTALSMVGIALFVDCHRIWLAILLLACHGMCFSAGVSGSFTSSLSIAPRFAGVISSLCMFWGMLAAGTAPSVFAYVNPFGTSDDWSTVFLICAFIYVSFGTLFMVCGSAEVQPWARPKQKVSTVIPISVEVEVTVR</sequence>
<keyword evidence="4 5" id="KW-0472">Membrane</keyword>
<feature type="transmembrane region" description="Helical" evidence="5">
    <location>
        <begin position="438"/>
        <end position="464"/>
    </location>
</feature>
<feature type="transmembrane region" description="Helical" evidence="5">
    <location>
        <begin position="121"/>
        <end position="142"/>
    </location>
</feature>
<dbReference type="InterPro" id="IPR050382">
    <property type="entry name" value="MFS_Na/Anion_cotransporter"/>
</dbReference>
<name>A0A1I7XXC1_9BILA</name>
<feature type="transmembrane region" description="Helical" evidence="5">
    <location>
        <begin position="243"/>
        <end position="262"/>
    </location>
</feature>
<dbReference type="InterPro" id="IPR011701">
    <property type="entry name" value="MFS"/>
</dbReference>